<dbReference type="EC" id="2.7.13.3" evidence="3"/>
<dbReference type="InterPro" id="IPR050398">
    <property type="entry name" value="HssS/ArlS-like"/>
</dbReference>
<dbReference type="STRING" id="1122189.SAMN02745165_02336"/>
<dbReference type="Pfam" id="PF11845">
    <property type="entry name" value="Tll0287-like"/>
    <property type="match status" value="1"/>
</dbReference>
<keyword evidence="8" id="KW-1133">Transmembrane helix</keyword>
<dbReference type="Proteomes" id="UP000184171">
    <property type="component" value="Unassembled WGS sequence"/>
</dbReference>
<comment type="catalytic activity">
    <reaction evidence="1">
        <text>ATP + protein L-histidine = ADP + protein N-phospho-L-histidine.</text>
        <dbReference type="EC" id="2.7.13.3"/>
    </reaction>
</comment>
<feature type="transmembrane region" description="Helical" evidence="8">
    <location>
        <begin position="12"/>
        <end position="34"/>
    </location>
</feature>
<keyword evidence="7 8" id="KW-0472">Membrane</keyword>
<evidence type="ECO:0000313" key="10">
    <source>
        <dbReference type="EMBL" id="SHJ42795.1"/>
    </source>
</evidence>
<dbReference type="AlphaFoldDB" id="A0A1M6J7Y3"/>
<dbReference type="SMART" id="SM00304">
    <property type="entry name" value="HAMP"/>
    <property type="match status" value="1"/>
</dbReference>
<dbReference type="PANTHER" id="PTHR45528:SF10">
    <property type="entry name" value="METHYL-ACCEPTING CHEMOTAXIS PROTEIN"/>
    <property type="match status" value="1"/>
</dbReference>
<evidence type="ECO:0000256" key="3">
    <source>
        <dbReference type="ARBA" id="ARBA00012438"/>
    </source>
</evidence>
<evidence type="ECO:0000256" key="7">
    <source>
        <dbReference type="ARBA" id="ARBA00023136"/>
    </source>
</evidence>
<organism evidence="10 11">
    <name type="scientific">Malonomonas rubra DSM 5091</name>
    <dbReference type="NCBI Taxonomy" id="1122189"/>
    <lineage>
        <taxon>Bacteria</taxon>
        <taxon>Pseudomonadati</taxon>
        <taxon>Thermodesulfobacteriota</taxon>
        <taxon>Desulfuromonadia</taxon>
        <taxon>Desulfuromonadales</taxon>
        <taxon>Geopsychrobacteraceae</taxon>
        <taxon>Malonomonas</taxon>
    </lineage>
</organism>
<dbReference type="SUPFAM" id="SSF158472">
    <property type="entry name" value="HAMP domain-like"/>
    <property type="match status" value="1"/>
</dbReference>
<evidence type="ECO:0000256" key="2">
    <source>
        <dbReference type="ARBA" id="ARBA00004141"/>
    </source>
</evidence>
<feature type="transmembrane region" description="Helical" evidence="8">
    <location>
        <begin position="212"/>
        <end position="234"/>
    </location>
</feature>
<evidence type="ECO:0000256" key="4">
    <source>
        <dbReference type="ARBA" id="ARBA00022553"/>
    </source>
</evidence>
<protein>
    <recommendedName>
        <fullName evidence="3">histidine kinase</fullName>
        <ecNumber evidence="3">2.7.13.3</ecNumber>
    </recommendedName>
</protein>
<keyword evidence="5" id="KW-0808">Transferase</keyword>
<accession>A0A1M6J7Y3</accession>
<proteinExistence type="predicted"/>
<dbReference type="GO" id="GO:0000155">
    <property type="term" value="F:phosphorelay sensor kinase activity"/>
    <property type="evidence" value="ECO:0007669"/>
    <property type="project" value="TreeGrafter"/>
</dbReference>
<evidence type="ECO:0000256" key="6">
    <source>
        <dbReference type="ARBA" id="ARBA00022777"/>
    </source>
</evidence>
<dbReference type="CDD" id="cd06225">
    <property type="entry name" value="HAMP"/>
    <property type="match status" value="1"/>
</dbReference>
<dbReference type="Gene3D" id="6.10.340.10">
    <property type="match status" value="1"/>
</dbReference>
<reference evidence="10 11" key="1">
    <citation type="submission" date="2016-11" db="EMBL/GenBank/DDBJ databases">
        <authorList>
            <person name="Jaros S."/>
            <person name="Januszkiewicz K."/>
            <person name="Wedrychowicz H."/>
        </authorList>
    </citation>
    <scope>NUCLEOTIDE SEQUENCE [LARGE SCALE GENOMIC DNA]</scope>
    <source>
        <strain evidence="10 11">DSM 5091</strain>
    </source>
</reference>
<feature type="domain" description="HAMP" evidence="9">
    <location>
        <begin position="236"/>
        <end position="288"/>
    </location>
</feature>
<evidence type="ECO:0000256" key="5">
    <source>
        <dbReference type="ARBA" id="ARBA00022679"/>
    </source>
</evidence>
<gene>
    <name evidence="10" type="ORF">SAMN02745165_02336</name>
</gene>
<keyword evidence="11" id="KW-1185">Reference proteome</keyword>
<keyword evidence="4" id="KW-0597">Phosphoprotein</keyword>
<evidence type="ECO:0000256" key="1">
    <source>
        <dbReference type="ARBA" id="ARBA00000085"/>
    </source>
</evidence>
<dbReference type="PANTHER" id="PTHR45528">
    <property type="entry name" value="SENSOR HISTIDINE KINASE CPXA"/>
    <property type="match status" value="1"/>
</dbReference>
<evidence type="ECO:0000259" key="9">
    <source>
        <dbReference type="PROSITE" id="PS50885"/>
    </source>
</evidence>
<keyword evidence="6" id="KW-0418">Kinase</keyword>
<dbReference type="PROSITE" id="PS50885">
    <property type="entry name" value="HAMP"/>
    <property type="match status" value="1"/>
</dbReference>
<evidence type="ECO:0000313" key="11">
    <source>
        <dbReference type="Proteomes" id="UP000184171"/>
    </source>
</evidence>
<dbReference type="GO" id="GO:0005886">
    <property type="term" value="C:plasma membrane"/>
    <property type="evidence" value="ECO:0007669"/>
    <property type="project" value="TreeGrafter"/>
</dbReference>
<evidence type="ECO:0000256" key="8">
    <source>
        <dbReference type="SAM" id="Phobius"/>
    </source>
</evidence>
<name>A0A1M6J7Y3_MALRU</name>
<dbReference type="EMBL" id="FQZT01000008">
    <property type="protein sequence ID" value="SHJ42795.1"/>
    <property type="molecule type" value="Genomic_DNA"/>
</dbReference>
<sequence length="292" mass="32776">MFKSMSIRKRVFTILALVYIFSMAVVVGTGYYFLTEDTRREAAEKTELFLRSMNANQKYMRAFVRPKLKEITGGAYFPEASVGAVMLAKSAKILASAYPEYVLKISSPNPLNQENLSTPFEEKLIAGFDNGDFEEWEGFTERNGEQHYASAVPIEARKGCIWCHDTPEVAHPDMVAEYGSTSGYGYKEGDIVGTRIVYVSTEEIKQLTWKKLAFLSAAVSILFLVALIVIDLIINRSVVKPIENIVDVAGDISRGKMDRSFDVDTKDEIKSLADAFNRMKVSLEKAMDILRK</sequence>
<comment type="subcellular location">
    <subcellularLocation>
        <location evidence="2">Membrane</location>
        <topology evidence="2">Multi-pass membrane protein</topology>
    </subcellularLocation>
</comment>
<dbReference type="InterPro" id="IPR003660">
    <property type="entry name" value="HAMP_dom"/>
</dbReference>
<dbReference type="Pfam" id="PF00672">
    <property type="entry name" value="HAMP"/>
    <property type="match status" value="1"/>
</dbReference>
<dbReference type="RefSeq" id="WP_244151868.1">
    <property type="nucleotide sequence ID" value="NZ_FQZT01000008.1"/>
</dbReference>
<dbReference type="InterPro" id="IPR021796">
    <property type="entry name" value="Tll0287-like_dom"/>
</dbReference>
<keyword evidence="8" id="KW-0812">Transmembrane</keyword>